<evidence type="ECO:0000256" key="3">
    <source>
        <dbReference type="ARBA" id="ARBA00023163"/>
    </source>
</evidence>
<reference evidence="5 6" key="1">
    <citation type="submission" date="2022-08" db="EMBL/GenBank/DDBJ databases">
        <title>Reclassification of Massilia species as members of the genera Telluria, Duganella, Pseudoduganella, Mokoshia gen. nov. and Zemynaea gen. nov. using orthogonal and non-orthogonal genome-based approaches.</title>
        <authorList>
            <person name="Bowman J.P."/>
        </authorList>
    </citation>
    <scope>NUCLEOTIDE SEQUENCE [LARGE SCALE GENOMIC DNA]</scope>
    <source>
        <strain evidence="5 6">JCM 31316</strain>
    </source>
</reference>
<keyword evidence="1" id="KW-0805">Transcription regulation</keyword>
<name>A0ABT1ZR34_9BURK</name>
<evidence type="ECO:0000259" key="4">
    <source>
        <dbReference type="PROSITE" id="PS01124"/>
    </source>
</evidence>
<evidence type="ECO:0000313" key="5">
    <source>
        <dbReference type="EMBL" id="MCS0582375.1"/>
    </source>
</evidence>
<protein>
    <submittedName>
        <fullName evidence="5">AraC family transcriptional regulator</fullName>
    </submittedName>
</protein>
<organism evidence="5 6">
    <name type="scientific">Massilia pinisoli</name>
    <dbReference type="NCBI Taxonomy" id="1772194"/>
    <lineage>
        <taxon>Bacteria</taxon>
        <taxon>Pseudomonadati</taxon>
        <taxon>Pseudomonadota</taxon>
        <taxon>Betaproteobacteria</taxon>
        <taxon>Burkholderiales</taxon>
        <taxon>Oxalobacteraceae</taxon>
        <taxon>Telluria group</taxon>
        <taxon>Massilia</taxon>
    </lineage>
</organism>
<feature type="domain" description="HTH araC/xylS-type" evidence="4">
    <location>
        <begin position="239"/>
        <end position="337"/>
    </location>
</feature>
<dbReference type="Gene3D" id="1.10.10.60">
    <property type="entry name" value="Homeodomain-like"/>
    <property type="match status" value="1"/>
</dbReference>
<evidence type="ECO:0000256" key="2">
    <source>
        <dbReference type="ARBA" id="ARBA00023125"/>
    </source>
</evidence>
<dbReference type="InterPro" id="IPR032687">
    <property type="entry name" value="AraC-type_N"/>
</dbReference>
<evidence type="ECO:0000256" key="1">
    <source>
        <dbReference type="ARBA" id="ARBA00023015"/>
    </source>
</evidence>
<dbReference type="PANTHER" id="PTHR47894:SF1">
    <property type="entry name" value="HTH-TYPE TRANSCRIPTIONAL REGULATOR VQSM"/>
    <property type="match status" value="1"/>
</dbReference>
<dbReference type="Proteomes" id="UP001204151">
    <property type="component" value="Unassembled WGS sequence"/>
</dbReference>
<gene>
    <name evidence="5" type="ORF">NX784_12310</name>
</gene>
<dbReference type="Pfam" id="PF12833">
    <property type="entry name" value="HTH_18"/>
    <property type="match status" value="1"/>
</dbReference>
<accession>A0ABT1ZR34</accession>
<dbReference type="PROSITE" id="PS01124">
    <property type="entry name" value="HTH_ARAC_FAMILY_2"/>
    <property type="match status" value="1"/>
</dbReference>
<keyword evidence="6" id="KW-1185">Reference proteome</keyword>
<dbReference type="RefSeq" id="WP_258816949.1">
    <property type="nucleotide sequence ID" value="NZ_JANUGW010000007.1"/>
</dbReference>
<evidence type="ECO:0000313" key="6">
    <source>
        <dbReference type="Proteomes" id="UP001204151"/>
    </source>
</evidence>
<comment type="caution">
    <text evidence="5">The sequence shown here is derived from an EMBL/GenBank/DDBJ whole genome shotgun (WGS) entry which is preliminary data.</text>
</comment>
<dbReference type="InterPro" id="IPR018060">
    <property type="entry name" value="HTH_AraC"/>
</dbReference>
<keyword evidence="3" id="KW-0804">Transcription</keyword>
<dbReference type="InterPro" id="IPR009057">
    <property type="entry name" value="Homeodomain-like_sf"/>
</dbReference>
<keyword evidence="2" id="KW-0238">DNA-binding</keyword>
<dbReference type="Pfam" id="PF12625">
    <property type="entry name" value="Arabinose_bd"/>
    <property type="match status" value="1"/>
</dbReference>
<dbReference type="EMBL" id="JANUGW010000007">
    <property type="protein sequence ID" value="MCS0582375.1"/>
    <property type="molecule type" value="Genomic_DNA"/>
</dbReference>
<sequence length="364" mass="39490">MKYLSATDVVQRIKASLGAEGIDVDALFAQAGIEWFEHGAHGERATDLLALSDQFSRLWEALVTASGDPLIGFRVFAPDPLSWLGVLGHLMLASPTLRQAADNLARYMPLVSPVVRPTIEPKADRVRVGLNLVGGTRAVPQARYDFTWNLLLETMRFVGARPDLKPVLVEYAYPAPADVTPYAQKYGCPVRFGAPANALEFANADISAPIPTANPLAAEGLFRLLDERLAQAERTSVAARVRELLPAMIDQGGALRDAVARRLAISERTLQRRLADEGTDFSTLVDEVRRTIAQQYLGSDRISVKNLSYKLGFADPSAFHRACLRWFGKAPGEFQQDRLNAHGQSAVNATTGAAGPASGARRSG</sequence>
<proteinExistence type="predicted"/>
<dbReference type="SMART" id="SM00342">
    <property type="entry name" value="HTH_ARAC"/>
    <property type="match status" value="1"/>
</dbReference>
<dbReference type="SUPFAM" id="SSF46689">
    <property type="entry name" value="Homeodomain-like"/>
    <property type="match status" value="1"/>
</dbReference>
<dbReference type="PANTHER" id="PTHR47894">
    <property type="entry name" value="HTH-TYPE TRANSCRIPTIONAL REGULATOR GADX"/>
    <property type="match status" value="1"/>
</dbReference>